<feature type="domain" description="HPt" evidence="2">
    <location>
        <begin position="40"/>
        <end position="105"/>
    </location>
</feature>
<dbReference type="Proteomes" id="UP000617355">
    <property type="component" value="Unassembled WGS sequence"/>
</dbReference>
<evidence type="ECO:0000259" key="2">
    <source>
        <dbReference type="Pfam" id="PF01627"/>
    </source>
</evidence>
<gene>
    <name evidence="3" type="ORF">GCM10011358_10840</name>
</gene>
<accession>A0ABQ1QIM2</accession>
<protein>
    <recommendedName>
        <fullName evidence="2">HPt domain-containing protein</fullName>
    </recommendedName>
</protein>
<evidence type="ECO:0000256" key="1">
    <source>
        <dbReference type="ARBA" id="ARBA00023012"/>
    </source>
</evidence>
<evidence type="ECO:0000313" key="4">
    <source>
        <dbReference type="Proteomes" id="UP000617355"/>
    </source>
</evidence>
<dbReference type="SUPFAM" id="SSF47226">
    <property type="entry name" value="Histidine-containing phosphotransfer domain, HPT domain"/>
    <property type="match status" value="1"/>
</dbReference>
<reference evidence="4" key="1">
    <citation type="journal article" date="2019" name="Int. J. Syst. Evol. Microbiol.">
        <title>The Global Catalogue of Microorganisms (GCM) 10K type strain sequencing project: providing services to taxonomists for standard genome sequencing and annotation.</title>
        <authorList>
            <consortium name="The Broad Institute Genomics Platform"/>
            <consortium name="The Broad Institute Genome Sequencing Center for Infectious Disease"/>
            <person name="Wu L."/>
            <person name="Ma J."/>
        </authorList>
    </citation>
    <scope>NUCLEOTIDE SEQUENCE [LARGE SCALE GENOMIC DNA]</scope>
    <source>
        <strain evidence="4">CGMCC 1.12922</strain>
    </source>
</reference>
<dbReference type="InterPro" id="IPR008207">
    <property type="entry name" value="Sig_transdc_His_kin_Hpt_dom"/>
</dbReference>
<keyword evidence="4" id="KW-1185">Reference proteome</keyword>
<evidence type="ECO:0000313" key="3">
    <source>
        <dbReference type="EMBL" id="GGD28549.1"/>
    </source>
</evidence>
<dbReference type="EMBL" id="BMGI01000001">
    <property type="protein sequence ID" value="GGD28549.1"/>
    <property type="molecule type" value="Genomic_DNA"/>
</dbReference>
<dbReference type="Gene3D" id="1.20.120.160">
    <property type="entry name" value="HPT domain"/>
    <property type="match status" value="1"/>
</dbReference>
<dbReference type="Pfam" id="PF01627">
    <property type="entry name" value="Hpt"/>
    <property type="match status" value="1"/>
</dbReference>
<name>A0ABQ1QIM2_9RHOB</name>
<organism evidence="3 4">
    <name type="scientific">Sinisalibacter lacisalsi</name>
    <dbReference type="NCBI Taxonomy" id="1526570"/>
    <lineage>
        <taxon>Bacteria</taxon>
        <taxon>Pseudomonadati</taxon>
        <taxon>Pseudomonadota</taxon>
        <taxon>Alphaproteobacteria</taxon>
        <taxon>Rhodobacterales</taxon>
        <taxon>Roseobacteraceae</taxon>
        <taxon>Sinisalibacter</taxon>
    </lineage>
</organism>
<proteinExistence type="predicted"/>
<dbReference type="InterPro" id="IPR036641">
    <property type="entry name" value="HPT_dom_sf"/>
</dbReference>
<comment type="caution">
    <text evidence="3">The sequence shown here is derived from an EMBL/GenBank/DDBJ whole genome shotgun (WGS) entry which is preliminary data.</text>
</comment>
<keyword evidence="1" id="KW-0902">Two-component regulatory system</keyword>
<sequence length="118" mass="12924">MRMLERDRSRQAVENVQDRDAWKEACAVFGTEGARNRLCTFRSDLAGQLARIGTDRPDHATLRELAHQTAGRAGLFGFPALAEASADLDEAVRQGHGIAAALERWTRQAARVAENPPG</sequence>